<dbReference type="Pfam" id="PF00211">
    <property type="entry name" value="Guanylate_cyc"/>
    <property type="match status" value="1"/>
</dbReference>
<dbReference type="PROSITE" id="PS00452">
    <property type="entry name" value="GUANYLATE_CYCLASE_1"/>
    <property type="match status" value="1"/>
</dbReference>
<comment type="similarity">
    <text evidence="7">Belongs to the adenylyl cyclase class-4/guanylyl cyclase family.</text>
</comment>
<dbReference type="EMBL" id="JADOER010000004">
    <property type="protein sequence ID" value="MBT9311741.1"/>
    <property type="molecule type" value="Genomic_DNA"/>
</dbReference>
<evidence type="ECO:0000256" key="8">
    <source>
        <dbReference type="SAM" id="Coils"/>
    </source>
</evidence>
<name>A0ABS5Y1Q8_9CYAN</name>
<evidence type="ECO:0000256" key="1">
    <source>
        <dbReference type="ARBA" id="ARBA00004370"/>
    </source>
</evidence>
<keyword evidence="12" id="KW-1185">Reference proteome</keyword>
<keyword evidence="2 9" id="KW-0812">Transmembrane</keyword>
<keyword evidence="8" id="KW-0175">Coiled coil</keyword>
<evidence type="ECO:0000256" key="4">
    <source>
        <dbReference type="ARBA" id="ARBA00022989"/>
    </source>
</evidence>
<evidence type="ECO:0000256" key="2">
    <source>
        <dbReference type="ARBA" id="ARBA00022692"/>
    </source>
</evidence>
<dbReference type="Gene3D" id="3.30.70.1230">
    <property type="entry name" value="Nucleotide cyclase"/>
    <property type="match status" value="1"/>
</dbReference>
<evidence type="ECO:0000313" key="12">
    <source>
        <dbReference type="Proteomes" id="UP001196661"/>
    </source>
</evidence>
<dbReference type="PANTHER" id="PTHR11920">
    <property type="entry name" value="GUANYLYL CYCLASE"/>
    <property type="match status" value="1"/>
</dbReference>
<evidence type="ECO:0000256" key="7">
    <source>
        <dbReference type="RuleBase" id="RU000405"/>
    </source>
</evidence>
<dbReference type="InterPro" id="IPR018297">
    <property type="entry name" value="A/G_cyclase_CS"/>
</dbReference>
<evidence type="ECO:0000259" key="10">
    <source>
        <dbReference type="PROSITE" id="PS50125"/>
    </source>
</evidence>
<feature type="coiled-coil region" evidence="8">
    <location>
        <begin position="241"/>
        <end position="268"/>
    </location>
</feature>
<keyword evidence="5 9" id="KW-0472">Membrane</keyword>
<feature type="transmembrane region" description="Helical" evidence="9">
    <location>
        <begin position="20"/>
        <end position="41"/>
    </location>
</feature>
<dbReference type="SMART" id="SM00044">
    <property type="entry name" value="CYCc"/>
    <property type="match status" value="1"/>
</dbReference>
<comment type="caution">
    <text evidence="11">The sequence shown here is derived from an EMBL/GenBank/DDBJ whole genome shotgun (WGS) entry which is preliminary data.</text>
</comment>
<sequence length="496" mass="54964">MVRGLRASLGLVKSQLSQKVVVSIFLSLVAIEFVVFIPSYFQRRADKLRELEAVSEEVLLTLKANVMQDMLSTELLASAQANLSPDTIILGAALYDERGQRLDSFGEAPVLMSPAGGLDDIQRLLTVNGTRYDVAWPSRQFQERYVLVIRHDATSVKRYMVQYSFGIFCIVILISAFLTLITMILLGRMVIYPLLLLRDDLCHAAKVVDQPDLAEFKSLNHTWRGELGEVIRAFAAMFGQISQEVQERQQAEAALRSEQEKTEALLQNVLPVAIANRLKNDLSNRTAIASRFENVTILFADIVGFTKLAAHTAPTDLVCQLNDIFSVFDTLAERHGLEKIKTIGDAYMVVGGVPAPMANHAEAVMAMAIDMQRAVKRHPFKLRIGINTGPVVAGVIGKKKFSYDLWGDTVNVASRMESHGVVDRIQVSADTHTLLKDKFHFEDRGCIDVKGRGRMHTYLWMPLPLEALSPVASGRAPMLKNVLWGSGEAADQSPSL</sequence>
<dbReference type="PANTHER" id="PTHR11920:SF335">
    <property type="entry name" value="GUANYLATE CYCLASE"/>
    <property type="match status" value="1"/>
</dbReference>
<dbReference type="SUPFAM" id="SSF55073">
    <property type="entry name" value="Nucleotide cyclase"/>
    <property type="match status" value="1"/>
</dbReference>
<feature type="transmembrane region" description="Helical" evidence="9">
    <location>
        <begin position="165"/>
        <end position="186"/>
    </location>
</feature>
<evidence type="ECO:0000256" key="3">
    <source>
        <dbReference type="ARBA" id="ARBA00022741"/>
    </source>
</evidence>
<keyword evidence="4 9" id="KW-1133">Transmembrane helix</keyword>
<comment type="subcellular location">
    <subcellularLocation>
        <location evidence="1">Membrane</location>
    </subcellularLocation>
</comment>
<accession>A0ABS5Y1Q8</accession>
<dbReference type="CDD" id="cd07302">
    <property type="entry name" value="CHD"/>
    <property type="match status" value="1"/>
</dbReference>
<dbReference type="Proteomes" id="UP001196661">
    <property type="component" value="Unassembled WGS sequence"/>
</dbReference>
<dbReference type="InterPro" id="IPR001054">
    <property type="entry name" value="A/G_cyclase"/>
</dbReference>
<protein>
    <submittedName>
        <fullName evidence="11">Adenylate/guanylate cyclase domain-containing protein</fullName>
    </submittedName>
</protein>
<dbReference type="InterPro" id="IPR029787">
    <property type="entry name" value="Nucleotide_cyclase"/>
</dbReference>
<evidence type="ECO:0000256" key="9">
    <source>
        <dbReference type="SAM" id="Phobius"/>
    </source>
</evidence>
<reference evidence="11 12" key="1">
    <citation type="journal article" date="2021" name="Mar. Drugs">
        <title>Genome Reduction and Secondary Metabolism of the Marine Sponge-Associated Cyanobacterium Leptothoe.</title>
        <authorList>
            <person name="Konstantinou D."/>
            <person name="Popin R.V."/>
            <person name="Fewer D.P."/>
            <person name="Sivonen K."/>
            <person name="Gkelis S."/>
        </authorList>
    </citation>
    <scope>NUCLEOTIDE SEQUENCE [LARGE SCALE GENOMIC DNA]</scope>
    <source>
        <strain evidence="11 12">TAU-MAC 1615</strain>
    </source>
</reference>
<proteinExistence type="inferred from homology"/>
<gene>
    <name evidence="11" type="ORF">IXB28_05950</name>
</gene>
<keyword evidence="6 7" id="KW-0456">Lyase</keyword>
<keyword evidence="3" id="KW-0547">Nucleotide-binding</keyword>
<evidence type="ECO:0000256" key="6">
    <source>
        <dbReference type="ARBA" id="ARBA00023239"/>
    </source>
</evidence>
<feature type="domain" description="Guanylate cyclase" evidence="10">
    <location>
        <begin position="296"/>
        <end position="417"/>
    </location>
</feature>
<evidence type="ECO:0000313" key="11">
    <source>
        <dbReference type="EMBL" id="MBT9311741.1"/>
    </source>
</evidence>
<dbReference type="Gene3D" id="6.10.340.10">
    <property type="match status" value="1"/>
</dbReference>
<dbReference type="InterPro" id="IPR050401">
    <property type="entry name" value="Cyclic_nucleotide_synthase"/>
</dbReference>
<organism evidence="11 12">
    <name type="scientific">Leptothoe kymatousa TAU-MAC 1615</name>
    <dbReference type="NCBI Taxonomy" id="2364775"/>
    <lineage>
        <taxon>Bacteria</taxon>
        <taxon>Bacillati</taxon>
        <taxon>Cyanobacteriota</taxon>
        <taxon>Cyanophyceae</taxon>
        <taxon>Nodosilineales</taxon>
        <taxon>Cymatolegaceae</taxon>
        <taxon>Leptothoe</taxon>
        <taxon>Leptothoe kymatousa</taxon>
    </lineage>
</organism>
<dbReference type="PROSITE" id="PS50125">
    <property type="entry name" value="GUANYLATE_CYCLASE_2"/>
    <property type="match status" value="1"/>
</dbReference>
<evidence type="ECO:0000256" key="5">
    <source>
        <dbReference type="ARBA" id="ARBA00023136"/>
    </source>
</evidence>